<dbReference type="STRING" id="6337.A0A0V0YJV7"/>
<evidence type="ECO:0000256" key="1">
    <source>
        <dbReference type="SAM" id="MobiDB-lite"/>
    </source>
</evidence>
<gene>
    <name evidence="3" type="ORF">T4E_7838</name>
</gene>
<reference evidence="3 4" key="1">
    <citation type="submission" date="2015-01" db="EMBL/GenBank/DDBJ databases">
        <title>Evolution of Trichinella species and genotypes.</title>
        <authorList>
            <person name="Korhonen P.K."/>
            <person name="Edoardo P."/>
            <person name="Giuseppe L.R."/>
            <person name="Gasser R.B."/>
        </authorList>
    </citation>
    <scope>NUCLEOTIDE SEQUENCE [LARGE SCALE GENOMIC DNA]</scope>
    <source>
        <strain evidence="3">ISS141</strain>
    </source>
</reference>
<dbReference type="Proteomes" id="UP000054815">
    <property type="component" value="Unassembled WGS sequence"/>
</dbReference>
<dbReference type="PANTHER" id="PTHR47331">
    <property type="entry name" value="PHD-TYPE DOMAIN-CONTAINING PROTEIN"/>
    <property type="match status" value="1"/>
</dbReference>
<feature type="compositionally biased region" description="Polar residues" evidence="1">
    <location>
        <begin position="408"/>
        <end position="420"/>
    </location>
</feature>
<dbReference type="InterPro" id="IPR001584">
    <property type="entry name" value="Integrase_cat-core"/>
</dbReference>
<evidence type="ECO:0000259" key="2">
    <source>
        <dbReference type="PROSITE" id="PS50994"/>
    </source>
</evidence>
<comment type="caution">
    <text evidence="3">The sequence shown here is derived from an EMBL/GenBank/DDBJ whole genome shotgun (WGS) entry which is preliminary data.</text>
</comment>
<proteinExistence type="predicted"/>
<name>A0A0V0YJV7_TRIPS</name>
<dbReference type="GO" id="GO:0003676">
    <property type="term" value="F:nucleic acid binding"/>
    <property type="evidence" value="ECO:0007669"/>
    <property type="project" value="InterPro"/>
</dbReference>
<accession>A0A0V0YJV7</accession>
<feature type="region of interest" description="Disordered" evidence="1">
    <location>
        <begin position="400"/>
        <end position="422"/>
    </location>
</feature>
<dbReference type="EMBL" id="JYDU01000007">
    <property type="protein sequence ID" value="KRY00626.1"/>
    <property type="molecule type" value="Genomic_DNA"/>
</dbReference>
<dbReference type="Gene3D" id="3.30.420.10">
    <property type="entry name" value="Ribonuclease H-like superfamily/Ribonuclease H"/>
    <property type="match status" value="1"/>
</dbReference>
<dbReference type="AlphaFoldDB" id="A0A0V0YJV7"/>
<dbReference type="GO" id="GO:0015074">
    <property type="term" value="P:DNA integration"/>
    <property type="evidence" value="ECO:0007669"/>
    <property type="project" value="InterPro"/>
</dbReference>
<dbReference type="SUPFAM" id="SSF53098">
    <property type="entry name" value="Ribonuclease H-like"/>
    <property type="match status" value="1"/>
</dbReference>
<sequence>METIFGWILCGPKAQCPAGKQEATEGSSAEATEELNLLLRRFWEINSIGVVQEAATDQVEDVKRKVRAVHLPDNREVAMRWLRELRRHLNRDPEKDQKSEITWYLPHHAVYQDNQGKTKCRVVLDGSAEWKGERLSRTALPWCHRHPLLLPTQRPALQRRFWVVRGRQAVKKCIRACIICRKHDAPLFCPLVSHLPSERVAPSFPFNRVGLDFAGSFYVKDEQRPAQKAYICLFTCMVTRAVHLEVMFDMTTISFLAALRQFIARRERPNVIHTDNFPSFKQSDSFLRDLLHGKSADKIQEELTMRQIEWKYSTDRAPSCSGYCEQLVRSMKTALRKINDRPFTLLSENRHDCAPLTPAHFLNGRELASLLIPAASALAFARLQLPSSFCRIVSERIPRTNASRKRTSSAPQRNSSTDSPCSYFRVANKGPSYI</sequence>
<protein>
    <recommendedName>
        <fullName evidence="2">Integrase catalytic domain-containing protein</fullName>
    </recommendedName>
</protein>
<dbReference type="InterPro" id="IPR036397">
    <property type="entry name" value="RNaseH_sf"/>
</dbReference>
<evidence type="ECO:0000313" key="4">
    <source>
        <dbReference type="Proteomes" id="UP000054815"/>
    </source>
</evidence>
<dbReference type="PROSITE" id="PS50994">
    <property type="entry name" value="INTEGRASE"/>
    <property type="match status" value="1"/>
</dbReference>
<organism evidence="3 4">
    <name type="scientific">Trichinella pseudospiralis</name>
    <name type="common">Parasitic roundworm</name>
    <dbReference type="NCBI Taxonomy" id="6337"/>
    <lineage>
        <taxon>Eukaryota</taxon>
        <taxon>Metazoa</taxon>
        <taxon>Ecdysozoa</taxon>
        <taxon>Nematoda</taxon>
        <taxon>Enoplea</taxon>
        <taxon>Dorylaimia</taxon>
        <taxon>Trichinellida</taxon>
        <taxon>Trichinellidae</taxon>
        <taxon>Trichinella</taxon>
    </lineage>
</organism>
<evidence type="ECO:0000313" key="3">
    <source>
        <dbReference type="EMBL" id="KRY00626.1"/>
    </source>
</evidence>
<feature type="domain" description="Integrase catalytic" evidence="2">
    <location>
        <begin position="201"/>
        <end position="337"/>
    </location>
</feature>
<dbReference type="InterPro" id="IPR012337">
    <property type="entry name" value="RNaseH-like_sf"/>
</dbReference>